<name>A0A1J0AK51_9VIBR</name>
<dbReference type="AlphaFoldDB" id="A0A1J0AK51"/>
<geneLocation type="plasmid" evidence="1">
    <name>pGV1512</name>
</geneLocation>
<proteinExistence type="predicted"/>
<keyword evidence="1" id="KW-0614">Plasmid</keyword>
<dbReference type="EMBL" id="KX765275">
    <property type="protein sequence ID" value="APB62114.1"/>
    <property type="molecule type" value="Genomic_DNA"/>
</dbReference>
<protein>
    <submittedName>
        <fullName evidence="1">Uncharacterized protein</fullName>
    </submittedName>
</protein>
<sequence length="126" mass="13075">MAVQFGRLHVALSVKTEGVLTTLQVSGSACLLSTALCDLLLDAHPILLKAAMSSLSRTVFRKSCAGIRSVTLMVDPIFPAIERGRNAINGAGGSTFNALLISDIARVHQAALCSPGHIVLDAVPPG</sequence>
<accession>A0A1J0AK51</accession>
<organism evidence="1">
    <name type="scientific">Vibrio crassostreae</name>
    <dbReference type="NCBI Taxonomy" id="246167"/>
    <lineage>
        <taxon>Bacteria</taxon>
        <taxon>Pseudomonadati</taxon>
        <taxon>Pseudomonadota</taxon>
        <taxon>Gammaproteobacteria</taxon>
        <taxon>Vibrionales</taxon>
        <taxon>Vibrionaceae</taxon>
        <taxon>Vibrio</taxon>
    </lineage>
</organism>
<evidence type="ECO:0000313" key="1">
    <source>
        <dbReference type="EMBL" id="APB62114.1"/>
    </source>
</evidence>
<dbReference type="PROSITE" id="PS51257">
    <property type="entry name" value="PROKAR_LIPOPROTEIN"/>
    <property type="match status" value="1"/>
</dbReference>
<reference evidence="1" key="1">
    <citation type="submission" date="2016-08" db="EMBL/GenBank/DDBJ databases">
        <title>V. crassostreae, an oyster benign colonizer that turned into a pathogen after being invaded by a plasmid.</title>
        <authorList>
            <person name="Bruto M."/>
            <person name="James A."/>
            <person name="Petton B."/>
            <person name="Labreuche Y."/>
            <person name="Chenivesse S."/>
            <person name="Alunno-Bruscia M."/>
            <person name="Polz M.F."/>
            <person name="Le Roux F."/>
        </authorList>
    </citation>
    <scope>NUCLEOTIDE SEQUENCE</scope>
    <source>
        <strain evidence="1">J5-20</strain>
        <plasmid evidence="1">pGV1512</plasmid>
    </source>
</reference>